<protein>
    <submittedName>
        <fullName evidence="1">Uncharacterized protein</fullName>
    </submittedName>
</protein>
<evidence type="ECO:0000313" key="2">
    <source>
        <dbReference type="Proteomes" id="UP000541444"/>
    </source>
</evidence>
<dbReference type="Gene3D" id="3.80.10.10">
    <property type="entry name" value="Ribonuclease Inhibitor"/>
    <property type="match status" value="1"/>
</dbReference>
<dbReference type="Proteomes" id="UP000541444">
    <property type="component" value="Unassembled WGS sequence"/>
</dbReference>
<feature type="non-terminal residue" evidence="1">
    <location>
        <position position="1"/>
    </location>
</feature>
<reference evidence="1 2" key="1">
    <citation type="journal article" date="2020" name="IScience">
        <title>Genome Sequencing of the Endangered Kingdonia uniflora (Circaeasteraceae, Ranunculales) Reveals Potential Mechanisms of Evolutionary Specialization.</title>
        <authorList>
            <person name="Sun Y."/>
            <person name="Deng T."/>
            <person name="Zhang A."/>
            <person name="Moore M.J."/>
            <person name="Landis J.B."/>
            <person name="Lin N."/>
            <person name="Zhang H."/>
            <person name="Zhang X."/>
            <person name="Huang J."/>
            <person name="Zhang X."/>
            <person name="Sun H."/>
            <person name="Wang H."/>
        </authorList>
    </citation>
    <scope>NUCLEOTIDE SEQUENCE [LARGE SCALE GENOMIC DNA]</scope>
    <source>
        <strain evidence="1">TB1705</strain>
        <tissue evidence="1">Leaf</tissue>
    </source>
</reference>
<organism evidence="1 2">
    <name type="scientific">Kingdonia uniflora</name>
    <dbReference type="NCBI Taxonomy" id="39325"/>
    <lineage>
        <taxon>Eukaryota</taxon>
        <taxon>Viridiplantae</taxon>
        <taxon>Streptophyta</taxon>
        <taxon>Embryophyta</taxon>
        <taxon>Tracheophyta</taxon>
        <taxon>Spermatophyta</taxon>
        <taxon>Magnoliopsida</taxon>
        <taxon>Ranunculales</taxon>
        <taxon>Circaeasteraceae</taxon>
        <taxon>Kingdonia</taxon>
    </lineage>
</organism>
<evidence type="ECO:0000313" key="1">
    <source>
        <dbReference type="EMBL" id="KAF6146980.1"/>
    </source>
</evidence>
<dbReference type="EMBL" id="JACGCM010001948">
    <property type="protein sequence ID" value="KAF6146980.1"/>
    <property type="molecule type" value="Genomic_DNA"/>
</dbReference>
<gene>
    <name evidence="1" type="ORF">GIB67_036699</name>
</gene>
<comment type="caution">
    <text evidence="1">The sequence shown here is derived from an EMBL/GenBank/DDBJ whole genome shotgun (WGS) entry which is preliminary data.</text>
</comment>
<proteinExistence type="predicted"/>
<dbReference type="OrthoDB" id="423607at2759"/>
<dbReference type="InterPro" id="IPR032675">
    <property type="entry name" value="LRR_dom_sf"/>
</dbReference>
<accession>A0A7J7LWS7</accession>
<dbReference type="AlphaFoldDB" id="A0A7J7LWS7"/>
<name>A0A7J7LWS7_9MAGN</name>
<keyword evidence="2" id="KW-1185">Reference proteome</keyword>
<sequence length="134" mass="14581">MRRYVVLLRNVMALEKLCIKGYPVSDHGMEALAVGLPNLVKMKVKKCRGVTCEGAGWLRASRGSLAVNLDTAANEHLDRYPSDVAVVENEGLISHSAAEADTASSSNGQPSLSKARYFGGRFDFGLSFDLEYIE</sequence>